<name>A0A6A4JAE9_APOLU</name>
<reference evidence="7" key="1">
    <citation type="journal article" date="2021" name="Mol. Ecol. Resour.">
        <title>Apolygus lucorum genome provides insights into omnivorousness and mesophyll feeding.</title>
        <authorList>
            <person name="Liu Y."/>
            <person name="Liu H."/>
            <person name="Wang H."/>
            <person name="Huang T."/>
            <person name="Liu B."/>
            <person name="Yang B."/>
            <person name="Yin L."/>
            <person name="Li B."/>
            <person name="Zhang Y."/>
            <person name="Zhang S."/>
            <person name="Jiang F."/>
            <person name="Zhang X."/>
            <person name="Ren Y."/>
            <person name="Wang B."/>
            <person name="Wang S."/>
            <person name="Lu Y."/>
            <person name="Wu K."/>
            <person name="Fan W."/>
            <person name="Wang G."/>
        </authorList>
    </citation>
    <scope>NUCLEOTIDE SEQUENCE</scope>
    <source>
        <strain evidence="7">12Hb</strain>
    </source>
</reference>
<dbReference type="PROSITE" id="PS00678">
    <property type="entry name" value="WD_REPEATS_1"/>
    <property type="match status" value="2"/>
</dbReference>
<dbReference type="SMART" id="SM00320">
    <property type="entry name" value="WD40"/>
    <property type="match status" value="6"/>
</dbReference>
<dbReference type="GO" id="GO:0032535">
    <property type="term" value="P:regulation of cellular component size"/>
    <property type="evidence" value="ECO:0007669"/>
    <property type="project" value="UniProtKB-ARBA"/>
</dbReference>
<evidence type="ECO:0000313" key="7">
    <source>
        <dbReference type="EMBL" id="KAF6204399.1"/>
    </source>
</evidence>
<dbReference type="EMBL" id="WIXP02000010">
    <property type="protein sequence ID" value="KAF6204399.1"/>
    <property type="molecule type" value="Genomic_DNA"/>
</dbReference>
<comment type="similarity">
    <text evidence="2 6">Belongs to the WD repeat LST8 family.</text>
</comment>
<dbReference type="InterPro" id="IPR020472">
    <property type="entry name" value="WD40_PAC1"/>
</dbReference>
<evidence type="ECO:0000256" key="2">
    <source>
        <dbReference type="ARBA" id="ARBA00009890"/>
    </source>
</evidence>
<accession>A0A6A4JAE9</accession>
<comment type="function">
    <text evidence="6">Subunit of TORC1 and TORC2, which regulate cell growth and survival in response to nutrient and hormonal signals.</text>
</comment>
<comment type="subunit">
    <text evidence="6">Part of TORC1 complex. Part of the TORC2 complex.</text>
</comment>
<evidence type="ECO:0000256" key="1">
    <source>
        <dbReference type="ARBA" id="ARBA00004496"/>
    </source>
</evidence>
<dbReference type="GO" id="GO:0005737">
    <property type="term" value="C:cytoplasm"/>
    <property type="evidence" value="ECO:0007669"/>
    <property type="project" value="UniProtKB-SubCell"/>
</dbReference>
<dbReference type="PROSITE" id="PS50082">
    <property type="entry name" value="WD_REPEATS_2"/>
    <property type="match status" value="4"/>
</dbReference>
<dbReference type="PANTHER" id="PTHR19842">
    <property type="entry name" value="G BETA-LIKE PROTEIN GBL"/>
    <property type="match status" value="1"/>
</dbReference>
<dbReference type="InterPro" id="IPR001680">
    <property type="entry name" value="WD40_rpt"/>
</dbReference>
<sequence length="320" mass="35527">MGLPIPDQLILATGGYDHTIKIWQVNSGVCKLTLQHTDSQVNALSIAPDKRHLAAAGHQHIRLYDITTTNPNPVTNFEGVNKNITAVGFAEHGQWMYTGGEDHTARIWDIRTKNLQCSRIFQVGATVNTVCLHPNQTELIVGDQSGVIHVWDVRTDRNEQLIPESGASVQSVAIDPDALVMTAINNKGNCYVWSLTCTTNEPTKLRPRHRIPAHPPAYGLKCTISPDSKFLATCSSDCTCKVWETENFTLLHELKHELNRWVWDSAFSADSKYLFTASSDHLARLWNLETGLVEREYSGHQKAITALAYSDVMNAATIPA</sequence>
<comment type="caution">
    <text evidence="7">The sequence shown here is derived from an EMBL/GenBank/DDBJ whole genome shotgun (WGS) entry which is preliminary data.</text>
</comment>
<keyword evidence="3 6" id="KW-0963">Cytoplasm</keyword>
<dbReference type="SUPFAM" id="SSF50978">
    <property type="entry name" value="WD40 repeat-like"/>
    <property type="match status" value="1"/>
</dbReference>
<dbReference type="Pfam" id="PF00400">
    <property type="entry name" value="WD40"/>
    <property type="match status" value="6"/>
</dbReference>
<dbReference type="InterPro" id="IPR036322">
    <property type="entry name" value="WD40_repeat_dom_sf"/>
</dbReference>
<dbReference type="CDD" id="cd00200">
    <property type="entry name" value="WD40"/>
    <property type="match status" value="1"/>
</dbReference>
<organism evidence="7 8">
    <name type="scientific">Apolygus lucorum</name>
    <name type="common">Small green plant bug</name>
    <name type="synonym">Lygocoris lucorum</name>
    <dbReference type="NCBI Taxonomy" id="248454"/>
    <lineage>
        <taxon>Eukaryota</taxon>
        <taxon>Metazoa</taxon>
        <taxon>Ecdysozoa</taxon>
        <taxon>Arthropoda</taxon>
        <taxon>Hexapoda</taxon>
        <taxon>Insecta</taxon>
        <taxon>Pterygota</taxon>
        <taxon>Neoptera</taxon>
        <taxon>Paraneoptera</taxon>
        <taxon>Hemiptera</taxon>
        <taxon>Heteroptera</taxon>
        <taxon>Panheteroptera</taxon>
        <taxon>Cimicomorpha</taxon>
        <taxon>Miridae</taxon>
        <taxon>Mirini</taxon>
        <taxon>Apolygus</taxon>
    </lineage>
</organism>
<evidence type="ECO:0000313" key="8">
    <source>
        <dbReference type="Proteomes" id="UP000466442"/>
    </source>
</evidence>
<dbReference type="AlphaFoldDB" id="A0A6A4JAE9"/>
<dbReference type="Gene3D" id="2.130.10.10">
    <property type="entry name" value="YVTN repeat-like/Quinoprotein amine dehydrogenase"/>
    <property type="match status" value="1"/>
</dbReference>
<dbReference type="GO" id="GO:0031931">
    <property type="term" value="C:TORC1 complex"/>
    <property type="evidence" value="ECO:0007669"/>
    <property type="project" value="UniProtKB-UniRule"/>
</dbReference>
<dbReference type="GO" id="GO:0032956">
    <property type="term" value="P:regulation of actin cytoskeleton organization"/>
    <property type="evidence" value="ECO:0007669"/>
    <property type="project" value="TreeGrafter"/>
</dbReference>
<keyword evidence="4 6" id="KW-0853">WD repeat</keyword>
<dbReference type="InterPro" id="IPR015943">
    <property type="entry name" value="WD40/YVTN_repeat-like_dom_sf"/>
</dbReference>
<proteinExistence type="inferred from homology"/>
<dbReference type="OrthoDB" id="400at2759"/>
<dbReference type="PANTHER" id="PTHR19842:SF0">
    <property type="entry name" value="TARGET OF RAPAMYCIN COMPLEX SUBUNIT LST8"/>
    <property type="match status" value="1"/>
</dbReference>
<dbReference type="GO" id="GO:0038203">
    <property type="term" value="P:TORC2 signaling"/>
    <property type="evidence" value="ECO:0007669"/>
    <property type="project" value="UniProtKB-ARBA"/>
</dbReference>
<protein>
    <recommendedName>
        <fullName evidence="6">Target of rapamycin complex subunit lst8</fullName>
        <shortName evidence="6">TORC subunit lst8</shortName>
    </recommendedName>
</protein>
<dbReference type="GO" id="GO:0051897">
    <property type="term" value="P:positive regulation of phosphatidylinositol 3-kinase/protein kinase B signal transduction"/>
    <property type="evidence" value="ECO:0007669"/>
    <property type="project" value="UniProtKB-ARBA"/>
</dbReference>
<gene>
    <name evidence="7" type="ORF">GE061_002740</name>
</gene>
<keyword evidence="8" id="KW-1185">Reference proteome</keyword>
<dbReference type="PROSITE" id="PS50294">
    <property type="entry name" value="WD_REPEATS_REGION"/>
    <property type="match status" value="1"/>
</dbReference>
<evidence type="ECO:0000256" key="4">
    <source>
        <dbReference type="ARBA" id="ARBA00022574"/>
    </source>
</evidence>
<dbReference type="Proteomes" id="UP000466442">
    <property type="component" value="Unassembled WGS sequence"/>
</dbReference>
<dbReference type="InterPro" id="IPR019775">
    <property type="entry name" value="WD40_repeat_CS"/>
</dbReference>
<comment type="subcellular location">
    <subcellularLocation>
        <location evidence="1 6">Cytoplasm</location>
    </subcellularLocation>
</comment>
<dbReference type="FunFam" id="2.130.10.10:FF:000505">
    <property type="entry name" value="Blast:Protein LST8 homolog"/>
    <property type="match status" value="1"/>
</dbReference>
<dbReference type="InterPro" id="IPR037588">
    <property type="entry name" value="MLST8"/>
</dbReference>
<dbReference type="PRINTS" id="PR00320">
    <property type="entry name" value="GPROTEINBRPT"/>
</dbReference>
<evidence type="ECO:0000256" key="5">
    <source>
        <dbReference type="ARBA" id="ARBA00022737"/>
    </source>
</evidence>
<evidence type="ECO:0000256" key="3">
    <source>
        <dbReference type="ARBA" id="ARBA00022490"/>
    </source>
</evidence>
<dbReference type="GO" id="GO:0031932">
    <property type="term" value="C:TORC2 complex"/>
    <property type="evidence" value="ECO:0007669"/>
    <property type="project" value="UniProtKB-UniRule"/>
</dbReference>
<keyword evidence="5 6" id="KW-0677">Repeat</keyword>
<evidence type="ECO:0000256" key="6">
    <source>
        <dbReference type="RuleBase" id="RU369068"/>
    </source>
</evidence>